<dbReference type="PANTHER" id="PTHR11686:SF62">
    <property type="entry name" value="GLUTATHIONE HYDROLASE"/>
    <property type="match status" value="1"/>
</dbReference>
<name>A0AAD6VFX9_9AGAR</name>
<accession>A0AAD6VFX9</accession>
<feature type="binding site" evidence="2">
    <location>
        <begin position="387"/>
        <end position="389"/>
    </location>
    <ligand>
        <name>L-glutamate</name>
        <dbReference type="ChEBI" id="CHEBI:29985"/>
    </ligand>
</feature>
<feature type="binding site" evidence="2">
    <location>
        <position position="462"/>
    </location>
    <ligand>
        <name>L-glutamate</name>
        <dbReference type="ChEBI" id="CHEBI:29985"/>
    </ligand>
</feature>
<dbReference type="Gene3D" id="3.60.20.40">
    <property type="match status" value="1"/>
</dbReference>
<dbReference type="PRINTS" id="PR01210">
    <property type="entry name" value="GGTRANSPTASE"/>
</dbReference>
<dbReference type="GO" id="GO:0005886">
    <property type="term" value="C:plasma membrane"/>
    <property type="evidence" value="ECO:0007669"/>
    <property type="project" value="TreeGrafter"/>
</dbReference>
<comment type="catalytic activity">
    <reaction evidence="3">
        <text>glutathione + H2O = L-cysteinylglycine + L-glutamate</text>
        <dbReference type="Rhea" id="RHEA:28807"/>
        <dbReference type="ChEBI" id="CHEBI:15377"/>
        <dbReference type="ChEBI" id="CHEBI:29985"/>
        <dbReference type="ChEBI" id="CHEBI:57925"/>
        <dbReference type="ChEBI" id="CHEBI:61694"/>
        <dbReference type="EC" id="3.4.19.13"/>
    </reaction>
</comment>
<comment type="pathway">
    <text evidence="3">Sulfur metabolism; glutathione metabolism.</text>
</comment>
<feature type="binding site" evidence="2">
    <location>
        <position position="96"/>
    </location>
    <ligand>
        <name>L-glutamate</name>
        <dbReference type="ChEBI" id="CHEBI:29985"/>
    </ligand>
</feature>
<dbReference type="EC" id="3.4.19.13" evidence="3"/>
<comment type="catalytic activity">
    <reaction evidence="3">
        <text>an N-terminal (5-L-glutamyl)-[peptide] + an alpha-amino acid = 5-L-glutamyl amino acid + an N-terminal L-alpha-aminoacyl-[peptide]</text>
        <dbReference type="Rhea" id="RHEA:23904"/>
        <dbReference type="Rhea" id="RHEA-COMP:9780"/>
        <dbReference type="Rhea" id="RHEA-COMP:9795"/>
        <dbReference type="ChEBI" id="CHEBI:77644"/>
        <dbReference type="ChEBI" id="CHEBI:78597"/>
        <dbReference type="ChEBI" id="CHEBI:78599"/>
        <dbReference type="ChEBI" id="CHEBI:78608"/>
        <dbReference type="EC" id="2.3.2.2"/>
    </reaction>
</comment>
<dbReference type="EMBL" id="JARJCW010000024">
    <property type="protein sequence ID" value="KAJ7211992.1"/>
    <property type="molecule type" value="Genomic_DNA"/>
</dbReference>
<evidence type="ECO:0000256" key="3">
    <source>
        <dbReference type="RuleBase" id="RU368068"/>
    </source>
</evidence>
<evidence type="ECO:0000256" key="1">
    <source>
        <dbReference type="PIRSR" id="PIRSR600101-1"/>
    </source>
</evidence>
<dbReference type="InterPro" id="IPR043137">
    <property type="entry name" value="GGT_ssub_C"/>
</dbReference>
<evidence type="ECO:0000313" key="6">
    <source>
        <dbReference type="Proteomes" id="UP001219525"/>
    </source>
</evidence>
<feature type="binding site" evidence="2">
    <location>
        <position position="410"/>
    </location>
    <ligand>
        <name>L-glutamate</name>
        <dbReference type="ChEBI" id="CHEBI:29985"/>
    </ligand>
</feature>
<dbReference type="SUPFAM" id="SSF56235">
    <property type="entry name" value="N-terminal nucleophile aminohydrolases (Ntn hydrolases)"/>
    <property type="match status" value="1"/>
</dbReference>
<evidence type="ECO:0000256" key="4">
    <source>
        <dbReference type="SAM" id="SignalP"/>
    </source>
</evidence>
<dbReference type="GO" id="GO:0006751">
    <property type="term" value="P:glutathione catabolic process"/>
    <property type="evidence" value="ECO:0007669"/>
    <property type="project" value="UniProtKB-UniRule"/>
</dbReference>
<dbReference type="GO" id="GO:0103068">
    <property type="term" value="F:leukotriene C4 gamma-glutamyl transferase activity"/>
    <property type="evidence" value="ECO:0007669"/>
    <property type="project" value="UniProtKB-EC"/>
</dbReference>
<dbReference type="PANTHER" id="PTHR11686">
    <property type="entry name" value="GAMMA GLUTAMYL TRANSPEPTIDASE"/>
    <property type="match status" value="1"/>
</dbReference>
<dbReference type="PROSITE" id="PS51257">
    <property type="entry name" value="PROKAR_LIPOPROTEIN"/>
    <property type="match status" value="1"/>
</dbReference>
<feature type="binding site" evidence="2">
    <location>
        <begin position="438"/>
        <end position="439"/>
    </location>
    <ligand>
        <name>L-glutamate</name>
        <dbReference type="ChEBI" id="CHEBI:29985"/>
    </ligand>
</feature>
<dbReference type="InterPro" id="IPR043138">
    <property type="entry name" value="GGT_lsub"/>
</dbReference>
<comment type="function">
    <text evidence="3">Cleaves the gamma-glutamyl peptide bond of glutathione and glutathione conjugates.</text>
</comment>
<dbReference type="Gene3D" id="1.10.246.130">
    <property type="match status" value="1"/>
</dbReference>
<reference evidence="5" key="1">
    <citation type="submission" date="2023-03" db="EMBL/GenBank/DDBJ databases">
        <title>Massive genome expansion in bonnet fungi (Mycena s.s.) driven by repeated elements and novel gene families across ecological guilds.</title>
        <authorList>
            <consortium name="Lawrence Berkeley National Laboratory"/>
            <person name="Harder C.B."/>
            <person name="Miyauchi S."/>
            <person name="Viragh M."/>
            <person name="Kuo A."/>
            <person name="Thoen E."/>
            <person name="Andreopoulos B."/>
            <person name="Lu D."/>
            <person name="Skrede I."/>
            <person name="Drula E."/>
            <person name="Henrissat B."/>
            <person name="Morin E."/>
            <person name="Kohler A."/>
            <person name="Barry K."/>
            <person name="LaButti K."/>
            <person name="Morin E."/>
            <person name="Salamov A."/>
            <person name="Lipzen A."/>
            <person name="Mereny Z."/>
            <person name="Hegedus B."/>
            <person name="Baldrian P."/>
            <person name="Stursova M."/>
            <person name="Weitz H."/>
            <person name="Taylor A."/>
            <person name="Grigoriev I.V."/>
            <person name="Nagy L.G."/>
            <person name="Martin F."/>
            <person name="Kauserud H."/>
        </authorList>
    </citation>
    <scope>NUCLEOTIDE SEQUENCE</scope>
    <source>
        <strain evidence="5">9144</strain>
    </source>
</reference>
<feature type="chain" id="PRO_5042007049" description="Glutathione hydrolase" evidence="4">
    <location>
        <begin position="20"/>
        <end position="574"/>
    </location>
</feature>
<keyword evidence="3" id="KW-0808">Transferase</keyword>
<dbReference type="Proteomes" id="UP001219525">
    <property type="component" value="Unassembled WGS sequence"/>
</dbReference>
<feature type="active site" description="Nucleophile" evidence="1">
    <location>
        <position position="369"/>
    </location>
</feature>
<proteinExistence type="predicted"/>
<dbReference type="EC" id="2.3.2.2" evidence="3"/>
<dbReference type="AlphaFoldDB" id="A0AAD6VFX9"/>
<feature type="signal peptide" evidence="4">
    <location>
        <begin position="1"/>
        <end position="19"/>
    </location>
</feature>
<dbReference type="InterPro" id="IPR000101">
    <property type="entry name" value="GGT_peptidase"/>
</dbReference>
<dbReference type="InterPro" id="IPR029055">
    <property type="entry name" value="Ntn_hydrolases_N"/>
</dbReference>
<evidence type="ECO:0000313" key="5">
    <source>
        <dbReference type="EMBL" id="KAJ7211992.1"/>
    </source>
</evidence>
<keyword evidence="4" id="KW-0732">Signal</keyword>
<sequence>MLSFKAAVLVFSILSGCRANADAHGRHGAVVSEVKECSDHGVEMLKLGGSAADAIIATGLCVGTISAYHSGIGGGGFMLVRSAQEHGAKYEMIDFRETMPALGNETMYSANPNPNAATAGGLSVGVPGELRGWQLLHERHGKLPWSLLFQPAIKTARDGYVVNVDLSAVLDAQQYPFLLSDPLWAEVYAPNGTLAGLGDTIHRKRYAKTLETIAEHGADVFYNGRIADTSSKAALNAGGILSPADLTGYEAILRTPRNITYRDRFRIFSTVAPSSGTVVLSALKIFDAYAEDVETNLTTHALIQATKFGYGQRTTYGDPAFTKNVSQLEGLYLEDSTVEAIRARLPLNTTFPPAYYDPSNFTVLVDHGTSYMAAVDRWGNAVSLTTTVNLEWGSLIMTEDGIILNGEMGDFSSPETINIQGFAPSSINFIAPFKRPQSSISSSIAEDLKTGALVMVTGSAGGSHIITATLQNLHNHLDLGASAVESVFTPRWHDQLTPPTLFEGFGPDGDAAGGAKLGIAAFPNATVEFLAGLGYQVDGLLYSLSTSHVIVRSEDGTYEAANDPRTAAGGGSAY</sequence>
<gene>
    <name evidence="5" type="ORF">GGX14DRAFT_621226</name>
</gene>
<dbReference type="GO" id="GO:0036374">
    <property type="term" value="F:glutathione hydrolase activity"/>
    <property type="evidence" value="ECO:0007669"/>
    <property type="project" value="UniProtKB-UniRule"/>
</dbReference>
<evidence type="ECO:0000256" key="2">
    <source>
        <dbReference type="PIRSR" id="PIRSR600101-2"/>
    </source>
</evidence>
<comment type="catalytic activity">
    <reaction evidence="3">
        <text>an S-substituted glutathione + H2O = an S-substituted L-cysteinylglycine + L-glutamate</text>
        <dbReference type="Rhea" id="RHEA:59468"/>
        <dbReference type="ChEBI" id="CHEBI:15377"/>
        <dbReference type="ChEBI" id="CHEBI:29985"/>
        <dbReference type="ChEBI" id="CHEBI:90779"/>
        <dbReference type="ChEBI" id="CHEBI:143103"/>
        <dbReference type="EC" id="3.4.19.13"/>
    </reaction>
</comment>
<organism evidence="5 6">
    <name type="scientific">Mycena pura</name>
    <dbReference type="NCBI Taxonomy" id="153505"/>
    <lineage>
        <taxon>Eukaryota</taxon>
        <taxon>Fungi</taxon>
        <taxon>Dikarya</taxon>
        <taxon>Basidiomycota</taxon>
        <taxon>Agaricomycotina</taxon>
        <taxon>Agaricomycetes</taxon>
        <taxon>Agaricomycetidae</taxon>
        <taxon>Agaricales</taxon>
        <taxon>Marasmiineae</taxon>
        <taxon>Mycenaceae</taxon>
        <taxon>Mycena</taxon>
    </lineage>
</organism>
<dbReference type="Pfam" id="PF01019">
    <property type="entry name" value="G_glu_transpept"/>
    <property type="match status" value="1"/>
</dbReference>
<keyword evidence="6" id="KW-1185">Reference proteome</keyword>
<keyword evidence="3" id="KW-0012">Acyltransferase</keyword>
<comment type="caution">
    <text evidence="5">The sequence shown here is derived from an EMBL/GenBank/DDBJ whole genome shotgun (WGS) entry which is preliminary data.</text>
</comment>
<protein>
    <recommendedName>
        <fullName evidence="3">Glutathione hydrolase</fullName>
        <ecNumber evidence="3">2.3.2.2</ecNumber>
        <ecNumber evidence="3">3.4.19.13</ecNumber>
    </recommendedName>
    <alternativeName>
        <fullName evidence="3">Gamma-glutamyltransferase</fullName>
    </alternativeName>
    <alternativeName>
        <fullName evidence="3">Gamma-glutamyltranspeptidase</fullName>
    </alternativeName>
</protein>
<keyword evidence="3" id="KW-0378">Hydrolase</keyword>